<dbReference type="SUPFAM" id="SSF82199">
    <property type="entry name" value="SET domain"/>
    <property type="match status" value="1"/>
</dbReference>
<dbReference type="EnsemblMetazoa" id="OVOC1961.1">
    <property type="protein sequence ID" value="OVOC1961.1"/>
    <property type="gene ID" value="WBGene00238770"/>
</dbReference>
<dbReference type="OMA" id="QEFKLAY"/>
<dbReference type="GO" id="GO:0005634">
    <property type="term" value="C:nucleus"/>
    <property type="evidence" value="ECO:0007669"/>
    <property type="project" value="TreeGrafter"/>
</dbReference>
<name>A0A8R1XPT5_ONCVO</name>
<keyword evidence="2 4" id="KW-0863">Zinc-finger</keyword>
<protein>
    <submittedName>
        <fullName evidence="6">MYND-type domain-containing protein</fullName>
    </submittedName>
</protein>
<dbReference type="PANTHER" id="PTHR12197:SF251">
    <property type="entry name" value="EG:BACR7C10.4 PROTEIN"/>
    <property type="match status" value="1"/>
</dbReference>
<dbReference type="PANTHER" id="PTHR12197">
    <property type="entry name" value="HISTONE-LYSINE N-METHYLTRANSFERASE SMYD"/>
    <property type="match status" value="1"/>
</dbReference>
<reference evidence="7" key="1">
    <citation type="submission" date="2013-10" db="EMBL/GenBank/DDBJ databases">
        <title>Genome sequencing of Onchocerca volvulus.</title>
        <authorList>
            <person name="Cotton J."/>
            <person name="Tsai J."/>
            <person name="Stanley E."/>
            <person name="Tracey A."/>
            <person name="Holroyd N."/>
            <person name="Lustigman S."/>
            <person name="Berriman M."/>
        </authorList>
    </citation>
    <scope>NUCLEOTIDE SEQUENCE</scope>
</reference>
<dbReference type="PROSITE" id="PS50865">
    <property type="entry name" value="ZF_MYND_2"/>
    <property type="match status" value="1"/>
</dbReference>
<reference evidence="6" key="2">
    <citation type="submission" date="2022-06" db="UniProtKB">
        <authorList>
            <consortium name="EnsemblMetazoa"/>
        </authorList>
    </citation>
    <scope>IDENTIFICATION</scope>
</reference>
<dbReference type="PROSITE" id="PS01360">
    <property type="entry name" value="ZF_MYND_1"/>
    <property type="match status" value="1"/>
</dbReference>
<organism evidence="6 7">
    <name type="scientific">Onchocerca volvulus</name>
    <dbReference type="NCBI Taxonomy" id="6282"/>
    <lineage>
        <taxon>Eukaryota</taxon>
        <taxon>Metazoa</taxon>
        <taxon>Ecdysozoa</taxon>
        <taxon>Nematoda</taxon>
        <taxon>Chromadorea</taxon>
        <taxon>Rhabditida</taxon>
        <taxon>Spirurina</taxon>
        <taxon>Spiruromorpha</taxon>
        <taxon>Filarioidea</taxon>
        <taxon>Onchocercidae</taxon>
        <taxon>Onchocerca</taxon>
    </lineage>
</organism>
<feature type="domain" description="MYND-type" evidence="5">
    <location>
        <begin position="27"/>
        <end position="71"/>
    </location>
</feature>
<evidence type="ECO:0000256" key="2">
    <source>
        <dbReference type="ARBA" id="ARBA00022771"/>
    </source>
</evidence>
<sequence length="445" mass="50610">MITTVTTLVEEIPLAHVVDSKFIDKVCSHCMIPTWDRDIEGKLSRCARCKFTHYCNLKCQKKDWLIHKIECSYLSRVAPRVPESMPRLIGRIIATLQLNGDRNPAFNGRIFASLKTHAGDIEKDEDKINGFIAIAHVIKDYLPPGEMPTSTEIFDIFCKVLINALVITDSCLNRIGLGLYLGLSILDHSCKPDAFIIFNGTKAVLRSLNKNITEYSDNLRIPYCDLLDLRSARCETLQKQHNFVCSCELCQDFEMDRQKSSLRCTKCKDGFCPYNIEDGHAEVRCKVCGEISVFNFDYLQKLYQQLTVHGSSEKSVNELIDLYHKFEEVFSPYNVPLCKFAENVMIAAINNAKYDEAVEYAEKTLPCYRTYYPKGHPSLAVRMFEYAKLLMLQNNQESLPVLRKAFKMICESYGSDSVFAINAAKLLKDLEKSVSTAPSIQSVIM</sequence>
<accession>A0A8R1XPT5</accession>
<evidence type="ECO:0000313" key="7">
    <source>
        <dbReference type="Proteomes" id="UP000024404"/>
    </source>
</evidence>
<dbReference type="Gene3D" id="1.25.40.10">
    <property type="entry name" value="Tetratricopeptide repeat domain"/>
    <property type="match status" value="1"/>
</dbReference>
<evidence type="ECO:0000313" key="6">
    <source>
        <dbReference type="EnsemblMetazoa" id="OVOC1961.1"/>
    </source>
</evidence>
<dbReference type="Gene3D" id="1.10.220.160">
    <property type="match status" value="1"/>
</dbReference>
<keyword evidence="7" id="KW-1185">Reference proteome</keyword>
<proteinExistence type="predicted"/>
<dbReference type="InterPro" id="IPR050869">
    <property type="entry name" value="H3K4_H4K5_MeTrfase"/>
</dbReference>
<keyword evidence="3" id="KW-0862">Zinc</keyword>
<evidence type="ECO:0000256" key="1">
    <source>
        <dbReference type="ARBA" id="ARBA00022723"/>
    </source>
</evidence>
<dbReference type="InterPro" id="IPR046341">
    <property type="entry name" value="SET_dom_sf"/>
</dbReference>
<dbReference type="AlphaFoldDB" id="A0A8R1XPT5"/>
<dbReference type="EMBL" id="CMVM020000060">
    <property type="status" value="NOT_ANNOTATED_CDS"/>
    <property type="molecule type" value="Genomic_DNA"/>
</dbReference>
<evidence type="ECO:0000256" key="4">
    <source>
        <dbReference type="PROSITE-ProRule" id="PRU00134"/>
    </source>
</evidence>
<evidence type="ECO:0000256" key="3">
    <source>
        <dbReference type="ARBA" id="ARBA00022833"/>
    </source>
</evidence>
<dbReference type="Gene3D" id="2.170.270.10">
    <property type="entry name" value="SET domain"/>
    <property type="match status" value="1"/>
</dbReference>
<dbReference type="GO" id="GO:0008270">
    <property type="term" value="F:zinc ion binding"/>
    <property type="evidence" value="ECO:0007669"/>
    <property type="project" value="UniProtKB-KW"/>
</dbReference>
<evidence type="ECO:0000259" key="5">
    <source>
        <dbReference type="PROSITE" id="PS50865"/>
    </source>
</evidence>
<dbReference type="SUPFAM" id="SSF144232">
    <property type="entry name" value="HIT/MYND zinc finger-like"/>
    <property type="match status" value="1"/>
</dbReference>
<dbReference type="InterPro" id="IPR002893">
    <property type="entry name" value="Znf_MYND"/>
</dbReference>
<dbReference type="Pfam" id="PF01753">
    <property type="entry name" value="zf-MYND"/>
    <property type="match status" value="1"/>
</dbReference>
<dbReference type="Proteomes" id="UP000024404">
    <property type="component" value="Unassembled WGS sequence"/>
</dbReference>
<dbReference type="Gene3D" id="6.10.140.2220">
    <property type="match status" value="1"/>
</dbReference>
<dbReference type="InterPro" id="IPR011990">
    <property type="entry name" value="TPR-like_helical_dom_sf"/>
</dbReference>
<keyword evidence="1" id="KW-0479">Metal-binding</keyword>